<feature type="domain" description="DUF5723" evidence="2">
    <location>
        <begin position="40"/>
        <end position="405"/>
    </location>
</feature>
<dbReference type="EMBL" id="JAFKCW010000001">
    <property type="protein sequence ID" value="MBN7800381.1"/>
    <property type="molecule type" value="Genomic_DNA"/>
</dbReference>
<reference evidence="3 4" key="1">
    <citation type="submission" date="2021-03" db="EMBL/GenBank/DDBJ databases">
        <title>novel species isolated from a fishpond in China.</title>
        <authorList>
            <person name="Lu H."/>
            <person name="Cai Z."/>
        </authorList>
    </citation>
    <scope>NUCLEOTIDE SEQUENCE [LARGE SCALE GENOMIC DNA]</scope>
    <source>
        <strain evidence="3 4">JCM 31546</strain>
    </source>
</reference>
<feature type="chain" id="PRO_5046306603" description="DUF5723 domain-containing protein" evidence="1">
    <location>
        <begin position="20"/>
        <end position="438"/>
    </location>
</feature>
<dbReference type="Pfam" id="PF18990">
    <property type="entry name" value="DUF5723"/>
    <property type="match status" value="1"/>
</dbReference>
<dbReference type="InterPro" id="IPR043781">
    <property type="entry name" value="DUF5723"/>
</dbReference>
<feature type="signal peptide" evidence="1">
    <location>
        <begin position="1"/>
        <end position="19"/>
    </location>
</feature>
<evidence type="ECO:0000313" key="4">
    <source>
        <dbReference type="Proteomes" id="UP000664698"/>
    </source>
</evidence>
<name>A0ABS3BM70_9BACT</name>
<comment type="caution">
    <text evidence="3">The sequence shown here is derived from an EMBL/GenBank/DDBJ whole genome shotgun (WGS) entry which is preliminary data.</text>
</comment>
<organism evidence="3 4">
    <name type="scientific">Algoriphagus aestuariicola</name>
    <dbReference type="NCBI Taxonomy" id="1852016"/>
    <lineage>
        <taxon>Bacteria</taxon>
        <taxon>Pseudomonadati</taxon>
        <taxon>Bacteroidota</taxon>
        <taxon>Cytophagia</taxon>
        <taxon>Cytophagales</taxon>
        <taxon>Cyclobacteriaceae</taxon>
        <taxon>Algoriphagus</taxon>
    </lineage>
</organism>
<proteinExistence type="predicted"/>
<protein>
    <recommendedName>
        <fullName evidence="2">DUF5723 domain-containing protein</fullName>
    </recommendedName>
</protein>
<dbReference type="Proteomes" id="UP000664698">
    <property type="component" value="Unassembled WGS sequence"/>
</dbReference>
<gene>
    <name evidence="3" type="ORF">J0A67_05880</name>
</gene>
<accession>A0ABS3BM70</accession>
<evidence type="ECO:0000259" key="2">
    <source>
        <dbReference type="Pfam" id="PF18990"/>
    </source>
</evidence>
<dbReference type="RefSeq" id="WP_206568330.1">
    <property type="nucleotide sequence ID" value="NZ_JAFKCW010000001.1"/>
</dbReference>
<sequence length="438" mass="47484">MKKTILLLSGVLFSLPGLGQNFVGAQIDSRMGVQSLTLNPALGSLSRTKLDINLISASSFVGSDYLSIDLSDLGSLVEGFDVDEDLDTNPLPDNNFFGNVDVLGPSMLMRLNEMSVVSLTTRARGFFNLNNVDGDFYELVTNPETGLVDFNAEMEDLSGIGHVWGEIGLGYSRLLVDRATHSFSAGVNMKLLLGAGGVFGDSPLLSADFNSSNDMVTTGGTLDYGYSVGFDSEDIGFSEIQPGFAVDLGFIYELKGNTVGDDYKLRAGVSVLDIGSVKYHDGYRINYTMDATITADEFEEKDFQEVLEDNFAGTERPFEGKLGLPTSLQLFVDYGINHRLYLSAQAGLALSKDGGIPVSRVINTTTITPRLEMRWLSIYSPISWRQYDSTPSWGLGLRMGPVLVGSGSILTNAISKKSRTTDVYAAIKLPIYGKDKVD</sequence>
<evidence type="ECO:0000256" key="1">
    <source>
        <dbReference type="SAM" id="SignalP"/>
    </source>
</evidence>
<evidence type="ECO:0000313" key="3">
    <source>
        <dbReference type="EMBL" id="MBN7800381.1"/>
    </source>
</evidence>
<keyword evidence="1" id="KW-0732">Signal</keyword>
<keyword evidence="4" id="KW-1185">Reference proteome</keyword>